<evidence type="ECO:0000256" key="1">
    <source>
        <dbReference type="SAM" id="MobiDB-lite"/>
    </source>
</evidence>
<feature type="signal peptide" evidence="2">
    <location>
        <begin position="1"/>
        <end position="24"/>
    </location>
</feature>
<keyword evidence="4" id="KW-1185">Reference proteome</keyword>
<evidence type="ECO:0000256" key="2">
    <source>
        <dbReference type="SAM" id="SignalP"/>
    </source>
</evidence>
<dbReference type="AlphaFoldDB" id="A0AAV7H6S5"/>
<evidence type="ECO:0000313" key="4">
    <source>
        <dbReference type="Proteomes" id="UP000775213"/>
    </source>
</evidence>
<gene>
    <name evidence="3" type="ORF">IEQ34_008189</name>
</gene>
<dbReference type="Proteomes" id="UP000775213">
    <property type="component" value="Unassembled WGS sequence"/>
</dbReference>
<feature type="compositionally biased region" description="Low complexity" evidence="1">
    <location>
        <begin position="220"/>
        <end position="237"/>
    </location>
</feature>
<reference evidence="3 4" key="1">
    <citation type="journal article" date="2021" name="Hortic Res">
        <title>Chromosome-scale assembly of the Dendrobium chrysotoxum genome enhances the understanding of orchid evolution.</title>
        <authorList>
            <person name="Zhang Y."/>
            <person name="Zhang G.Q."/>
            <person name="Zhang D."/>
            <person name="Liu X.D."/>
            <person name="Xu X.Y."/>
            <person name="Sun W.H."/>
            <person name="Yu X."/>
            <person name="Zhu X."/>
            <person name="Wang Z.W."/>
            <person name="Zhao X."/>
            <person name="Zhong W.Y."/>
            <person name="Chen H."/>
            <person name="Yin W.L."/>
            <person name="Huang T."/>
            <person name="Niu S.C."/>
            <person name="Liu Z.J."/>
        </authorList>
    </citation>
    <scope>NUCLEOTIDE SEQUENCE [LARGE SCALE GENOMIC DNA]</scope>
    <source>
        <strain evidence="3">Lindl</strain>
    </source>
</reference>
<evidence type="ECO:0000313" key="3">
    <source>
        <dbReference type="EMBL" id="KAH0463607.1"/>
    </source>
</evidence>
<organism evidence="3 4">
    <name type="scientific">Dendrobium chrysotoxum</name>
    <name type="common">Orchid</name>
    <dbReference type="NCBI Taxonomy" id="161865"/>
    <lineage>
        <taxon>Eukaryota</taxon>
        <taxon>Viridiplantae</taxon>
        <taxon>Streptophyta</taxon>
        <taxon>Embryophyta</taxon>
        <taxon>Tracheophyta</taxon>
        <taxon>Spermatophyta</taxon>
        <taxon>Magnoliopsida</taxon>
        <taxon>Liliopsida</taxon>
        <taxon>Asparagales</taxon>
        <taxon>Orchidaceae</taxon>
        <taxon>Epidendroideae</taxon>
        <taxon>Malaxideae</taxon>
        <taxon>Dendrobiinae</taxon>
        <taxon>Dendrobium</taxon>
    </lineage>
</organism>
<feature type="region of interest" description="Disordered" evidence="1">
    <location>
        <begin position="219"/>
        <end position="238"/>
    </location>
</feature>
<comment type="caution">
    <text evidence="3">The sequence shown here is derived from an EMBL/GenBank/DDBJ whole genome shotgun (WGS) entry which is preliminary data.</text>
</comment>
<name>A0AAV7H6S5_DENCH</name>
<proteinExistence type="predicted"/>
<dbReference type="EMBL" id="JAGFBR010000008">
    <property type="protein sequence ID" value="KAH0463607.1"/>
    <property type="molecule type" value="Genomic_DNA"/>
</dbReference>
<sequence length="307" mass="34139">MRRKCYLCLVVSSKLFVLLNFVIGSIETPTWKQGLPIIYRSEDKLSKEEGRDCKDLRHLNSSSQRDELTLRNHSAAAFVNETSSSFNSIVSFFKEAILLNGSISNTNGSLMRRSLSKRWQLLVVGISPREISLGQFSIFNCLSAASLAISSARGRDVMFGQAKTLNVSRGIGFELLQKFKVVHPILHIVQFFSLEGKEGNSFTFGQLYSSSLIKQGNKHPSSAATPASNQSSNASNPLIYNSSSNGKARVVFPIPPWPTIDRREMFLYKSVPRCSFDGFLNHCTTDSLSSPRPMRSFLGKDPVSRVL</sequence>
<protein>
    <submittedName>
        <fullName evidence="3">Uncharacterized protein</fullName>
    </submittedName>
</protein>
<accession>A0AAV7H6S5</accession>
<feature type="chain" id="PRO_5043372628" evidence="2">
    <location>
        <begin position="25"/>
        <end position="307"/>
    </location>
</feature>
<keyword evidence="2" id="KW-0732">Signal</keyword>